<dbReference type="AlphaFoldDB" id="A0A9W4WQD3"/>
<reference evidence="1" key="1">
    <citation type="submission" date="2022-08" db="EMBL/GenBank/DDBJ databases">
        <authorList>
            <person name="Kallberg Y."/>
            <person name="Tangrot J."/>
            <person name="Rosling A."/>
        </authorList>
    </citation>
    <scope>NUCLEOTIDE SEQUENCE</scope>
    <source>
        <strain evidence="1">Wild A</strain>
    </source>
</reference>
<sequence length="60" mass="6716">MILEEFHKNILMILEDGVTVFTDAIKTNVLAKKMAKKFTSPNPFKDTVGNMVNTSVLFLA</sequence>
<organism evidence="1 2">
    <name type="scientific">Funneliformis geosporum</name>
    <dbReference type="NCBI Taxonomy" id="1117311"/>
    <lineage>
        <taxon>Eukaryota</taxon>
        <taxon>Fungi</taxon>
        <taxon>Fungi incertae sedis</taxon>
        <taxon>Mucoromycota</taxon>
        <taxon>Glomeromycotina</taxon>
        <taxon>Glomeromycetes</taxon>
        <taxon>Glomerales</taxon>
        <taxon>Glomeraceae</taxon>
        <taxon>Funneliformis</taxon>
    </lineage>
</organism>
<evidence type="ECO:0000313" key="1">
    <source>
        <dbReference type="EMBL" id="CAI2178524.1"/>
    </source>
</evidence>
<comment type="caution">
    <text evidence="1">The sequence shown here is derived from an EMBL/GenBank/DDBJ whole genome shotgun (WGS) entry which is preliminary data.</text>
</comment>
<dbReference type="Proteomes" id="UP001153678">
    <property type="component" value="Unassembled WGS sequence"/>
</dbReference>
<dbReference type="EMBL" id="CAMKVN010001872">
    <property type="protein sequence ID" value="CAI2178524.1"/>
    <property type="molecule type" value="Genomic_DNA"/>
</dbReference>
<name>A0A9W4WQD3_9GLOM</name>
<accession>A0A9W4WQD3</accession>
<proteinExistence type="predicted"/>
<evidence type="ECO:0000313" key="2">
    <source>
        <dbReference type="Proteomes" id="UP001153678"/>
    </source>
</evidence>
<protein>
    <submittedName>
        <fullName evidence="1">6038_t:CDS:1</fullName>
    </submittedName>
</protein>
<keyword evidence="2" id="KW-1185">Reference proteome</keyword>
<gene>
    <name evidence="1" type="ORF">FWILDA_LOCUS8629</name>
</gene>